<reference evidence="3" key="1">
    <citation type="submission" date="2020-07" db="EMBL/GenBank/DDBJ databases">
        <title>The High-quality genome of the commercially important snow crab, Chionoecetes opilio.</title>
        <authorList>
            <person name="Jeong J.-H."/>
            <person name="Ryu S."/>
        </authorList>
    </citation>
    <scope>NUCLEOTIDE SEQUENCE</scope>
    <source>
        <strain evidence="3">MADBK_172401_WGS</strain>
        <tissue evidence="3">Digestive gland</tissue>
    </source>
</reference>
<dbReference type="InterPro" id="IPR027951">
    <property type="entry name" value="Nepro_N"/>
</dbReference>
<gene>
    <name evidence="3" type="ORF">GWK47_041201</name>
</gene>
<comment type="caution">
    <text evidence="3">The sequence shown here is derived from an EMBL/GenBank/DDBJ whole genome shotgun (WGS) entry which is preliminary data.</text>
</comment>
<name>A0A8J5CXB5_CHIOP</name>
<protein>
    <recommendedName>
        <fullName evidence="2">Nucleolus and neural progenitor protein-like N-terminal domain-containing protein</fullName>
    </recommendedName>
</protein>
<dbReference type="GO" id="GO:0045747">
    <property type="term" value="P:positive regulation of Notch signaling pathway"/>
    <property type="evidence" value="ECO:0007669"/>
    <property type="project" value="TreeGrafter"/>
</dbReference>
<dbReference type="PANTHER" id="PTHR34761:SF1">
    <property type="entry name" value="NUCLEOLUS AND NEURAL PROGENITOR PROTEIN"/>
    <property type="match status" value="1"/>
</dbReference>
<sequence>MDSLKTGHAALDDKEVNVCSRKEVAIISALLYRNGRHRTEKFYRVMRKVEKCCARWQQLGLVREVERLGHLMPRVVLEHKTLRLPSKQMFEYLVARLFGAYHLMLHLDGICREAAGLLLFKISTGHFFSTAATFLSNVARIRVLAVDFAGQVAKIYDDILPQMNHLKGSEAPPLLDTDSLPSSMSSLLQKHCSSLDVNRNSLSAIELSASSKLLDSLHICKEENITSTSKVDPFTNFLQGKNLISKESVNSDVKELSERVAMPVSSSFVDEDIGECVPMTKPCKKSVVAKKRKLAKEECADSNGSGGKGDQKSTSLAAMDPSLKSKKKKVKKNILKSDLVKTKQNKGMKSAHESHEDQCSAEFKTLFKAVKKKTKSMNTISNLRKFLEREKQNRQEKVSGRVSVLLKKEDWRQFSKFVRTRLKTIKGIRTLDSGEAVQPLLGKTRVRVKFWLLFPHLKGKKPGNWKTLLENIAT</sequence>
<dbReference type="AlphaFoldDB" id="A0A8J5CXB5"/>
<dbReference type="Proteomes" id="UP000770661">
    <property type="component" value="Unassembled WGS sequence"/>
</dbReference>
<evidence type="ECO:0000313" key="3">
    <source>
        <dbReference type="EMBL" id="KAG0724171.1"/>
    </source>
</evidence>
<feature type="domain" description="Nucleolus and neural progenitor protein-like N-terminal" evidence="2">
    <location>
        <begin position="21"/>
        <end position="159"/>
    </location>
</feature>
<organism evidence="3 4">
    <name type="scientific">Chionoecetes opilio</name>
    <name type="common">Atlantic snow crab</name>
    <name type="synonym">Cancer opilio</name>
    <dbReference type="NCBI Taxonomy" id="41210"/>
    <lineage>
        <taxon>Eukaryota</taxon>
        <taxon>Metazoa</taxon>
        <taxon>Ecdysozoa</taxon>
        <taxon>Arthropoda</taxon>
        <taxon>Crustacea</taxon>
        <taxon>Multicrustacea</taxon>
        <taxon>Malacostraca</taxon>
        <taxon>Eumalacostraca</taxon>
        <taxon>Eucarida</taxon>
        <taxon>Decapoda</taxon>
        <taxon>Pleocyemata</taxon>
        <taxon>Brachyura</taxon>
        <taxon>Eubrachyura</taxon>
        <taxon>Majoidea</taxon>
        <taxon>Majidae</taxon>
        <taxon>Chionoecetes</taxon>
    </lineage>
</organism>
<dbReference type="Pfam" id="PF14780">
    <property type="entry name" value="NEPRO_N"/>
    <property type="match status" value="1"/>
</dbReference>
<evidence type="ECO:0000256" key="1">
    <source>
        <dbReference type="SAM" id="MobiDB-lite"/>
    </source>
</evidence>
<accession>A0A8J5CXB5</accession>
<feature type="region of interest" description="Disordered" evidence="1">
    <location>
        <begin position="298"/>
        <end position="337"/>
    </location>
</feature>
<keyword evidence="4" id="KW-1185">Reference proteome</keyword>
<dbReference type="GO" id="GO:0005634">
    <property type="term" value="C:nucleus"/>
    <property type="evidence" value="ECO:0007669"/>
    <property type="project" value="TreeGrafter"/>
</dbReference>
<dbReference type="OrthoDB" id="9899341at2759"/>
<proteinExistence type="predicted"/>
<feature type="compositionally biased region" description="Basic residues" evidence="1">
    <location>
        <begin position="324"/>
        <end position="334"/>
    </location>
</feature>
<dbReference type="EMBL" id="JACEEZ010007269">
    <property type="protein sequence ID" value="KAG0724171.1"/>
    <property type="molecule type" value="Genomic_DNA"/>
</dbReference>
<dbReference type="InterPro" id="IPR052835">
    <property type="entry name" value="Nepro"/>
</dbReference>
<evidence type="ECO:0000259" key="2">
    <source>
        <dbReference type="Pfam" id="PF14780"/>
    </source>
</evidence>
<dbReference type="PANTHER" id="PTHR34761">
    <property type="entry name" value="NUCLEOLUS AND NEURAL PROGENITOR PROTEIN"/>
    <property type="match status" value="1"/>
</dbReference>
<evidence type="ECO:0000313" key="4">
    <source>
        <dbReference type="Proteomes" id="UP000770661"/>
    </source>
</evidence>